<dbReference type="InterPro" id="IPR047213">
    <property type="entry name" value="TPP_PYR_PDC_IPDC-like"/>
</dbReference>
<dbReference type="CDD" id="cd02005">
    <property type="entry name" value="TPP_PDC_IPDC"/>
    <property type="match status" value="1"/>
</dbReference>
<dbReference type="InterPro" id="IPR012001">
    <property type="entry name" value="Thiamin_PyroP_enz_TPP-bd_dom"/>
</dbReference>
<evidence type="ECO:0000259" key="14">
    <source>
        <dbReference type="Pfam" id="PF02776"/>
    </source>
</evidence>
<keyword evidence="7" id="KW-0210">Decarboxylase</keyword>
<evidence type="ECO:0000256" key="9">
    <source>
        <dbReference type="ARBA" id="ARBA00023052"/>
    </source>
</evidence>
<keyword evidence="9 11" id="KW-0786">Thiamine pyrophosphate</keyword>
<feature type="domain" description="Thiamine pyrophosphate enzyme TPP-binding" evidence="13">
    <location>
        <begin position="390"/>
        <end position="530"/>
    </location>
</feature>
<dbReference type="InterPro" id="IPR029035">
    <property type="entry name" value="DHS-like_NAD/FAD-binding_dom"/>
</dbReference>
<name>A0ABW0Z0M4_9ACTN</name>
<organism evidence="15 16">
    <name type="scientific">Streptomyces gamaensis</name>
    <dbReference type="NCBI Taxonomy" id="1763542"/>
    <lineage>
        <taxon>Bacteria</taxon>
        <taxon>Bacillati</taxon>
        <taxon>Actinomycetota</taxon>
        <taxon>Actinomycetes</taxon>
        <taxon>Kitasatosporales</taxon>
        <taxon>Streptomycetaceae</taxon>
        <taxon>Streptomyces</taxon>
    </lineage>
</organism>
<evidence type="ECO:0000256" key="11">
    <source>
        <dbReference type="RuleBase" id="RU362132"/>
    </source>
</evidence>
<feature type="domain" description="Thiamine pyrophosphate enzyme central" evidence="12">
    <location>
        <begin position="200"/>
        <end position="317"/>
    </location>
</feature>
<evidence type="ECO:0000256" key="2">
    <source>
        <dbReference type="ARBA" id="ARBA00001964"/>
    </source>
</evidence>
<evidence type="ECO:0000256" key="3">
    <source>
        <dbReference type="ARBA" id="ARBA00002938"/>
    </source>
</evidence>
<dbReference type="Gene3D" id="3.40.50.970">
    <property type="match status" value="2"/>
</dbReference>
<evidence type="ECO:0000259" key="13">
    <source>
        <dbReference type="Pfam" id="PF02775"/>
    </source>
</evidence>
<comment type="similarity">
    <text evidence="4 11">Belongs to the TPP enzyme family.</text>
</comment>
<keyword evidence="16" id="KW-1185">Reference proteome</keyword>
<accession>A0ABW0Z0M4</accession>
<evidence type="ECO:0000256" key="10">
    <source>
        <dbReference type="ARBA" id="ARBA00023239"/>
    </source>
</evidence>
<dbReference type="EMBL" id="JBHSPB010000011">
    <property type="protein sequence ID" value="MFC5722391.1"/>
    <property type="molecule type" value="Genomic_DNA"/>
</dbReference>
<dbReference type="Gene3D" id="3.40.50.1220">
    <property type="entry name" value="TPP-binding domain"/>
    <property type="match status" value="1"/>
</dbReference>
<evidence type="ECO:0000313" key="15">
    <source>
        <dbReference type="EMBL" id="MFC5722391.1"/>
    </source>
</evidence>
<dbReference type="PANTHER" id="PTHR43452">
    <property type="entry name" value="PYRUVATE DECARBOXYLASE"/>
    <property type="match status" value="1"/>
</dbReference>
<keyword evidence="6" id="KW-0479">Metal-binding</keyword>
<comment type="cofactor">
    <cofactor evidence="1">
        <name>a metal cation</name>
        <dbReference type="ChEBI" id="CHEBI:25213"/>
    </cofactor>
</comment>
<dbReference type="SUPFAM" id="SSF52467">
    <property type="entry name" value="DHS-like NAD/FAD-binding domain"/>
    <property type="match status" value="1"/>
</dbReference>
<dbReference type="InterPro" id="IPR012110">
    <property type="entry name" value="PDC/IPDC-like"/>
</dbReference>
<comment type="function">
    <text evidence="3">Decarboxylates branched-chain and aromatic alpha-keto acids to aldehydes.</text>
</comment>
<dbReference type="Pfam" id="PF02775">
    <property type="entry name" value="TPP_enzyme_C"/>
    <property type="match status" value="1"/>
</dbReference>
<evidence type="ECO:0000313" key="16">
    <source>
        <dbReference type="Proteomes" id="UP001596083"/>
    </source>
</evidence>
<protein>
    <recommendedName>
        <fullName evidence="5">Alpha-keto-acid decarboxylase</fullName>
    </recommendedName>
</protein>
<dbReference type="RefSeq" id="WP_390317814.1">
    <property type="nucleotide sequence ID" value="NZ_JBHSPB010000011.1"/>
</dbReference>
<dbReference type="InterPro" id="IPR011766">
    <property type="entry name" value="TPP_enzyme_TPP-bd"/>
</dbReference>
<dbReference type="SUPFAM" id="SSF52518">
    <property type="entry name" value="Thiamin diphosphate-binding fold (THDP-binding)"/>
    <property type="match status" value="2"/>
</dbReference>
<sequence>MARVPLGDYLLDRLCELGIEHVFGVPGDYNLGFLDRILEHRKLTWIGNCNELNAAYAADGYARRRGAAALATTFGVGELSAVNGIAGSYAEQVPVLAITGMPATDVVAAGKPVHHTLADGNYDHFGRMFQEVTVARETLTPENPTAQIDRLLRAMWHGKRPAHLNFPADLVTLPVPAPDAPLLATEERPADSAGLAQFLAHVAELLADAESATLLAGYQIDRYGLTGALRTLLEAGAPIRACVLGSARGTVAENAPYFAGVYVGAFSGKETRAAVEDADLLILAGAKATDTVTGGFTHSFAPLRTVQLFEGHATVGHARYEGISLSNALAGLTALFSSAGHLRPPAPAAVPGRHRQAEEGPLTQNSLWSRIESFLRPGEVLLAEQGTSFFAAQDITLPEDGTLIAQPLWGSIGYTLPATLGAQLAVPDKRCVLAIGDGSLQLTAQALGTMARYGAAPVVIVVNNDGYTVERAIHGATAPYNDIAAWDYTALPAAFGAADRSVCVRATNGEELDAALTEARRNPDKLVLIEAVLDRDDSPELLSAICRRFAEQNNY</sequence>
<dbReference type="Pfam" id="PF02776">
    <property type="entry name" value="TPP_enzyme_N"/>
    <property type="match status" value="1"/>
</dbReference>
<evidence type="ECO:0000259" key="12">
    <source>
        <dbReference type="Pfam" id="PF00205"/>
    </source>
</evidence>
<dbReference type="PIRSF" id="PIRSF036565">
    <property type="entry name" value="Pyruvt_ip_decrb"/>
    <property type="match status" value="1"/>
</dbReference>
<dbReference type="Proteomes" id="UP001596083">
    <property type="component" value="Unassembled WGS sequence"/>
</dbReference>
<reference evidence="16" key="1">
    <citation type="journal article" date="2019" name="Int. J. Syst. Evol. Microbiol.">
        <title>The Global Catalogue of Microorganisms (GCM) 10K type strain sequencing project: providing services to taxonomists for standard genome sequencing and annotation.</title>
        <authorList>
            <consortium name="The Broad Institute Genomics Platform"/>
            <consortium name="The Broad Institute Genome Sequencing Center for Infectious Disease"/>
            <person name="Wu L."/>
            <person name="Ma J."/>
        </authorList>
    </citation>
    <scope>NUCLEOTIDE SEQUENCE [LARGE SCALE GENOMIC DNA]</scope>
    <source>
        <strain evidence="16">CGMCC 4.7304</strain>
    </source>
</reference>
<feature type="domain" description="Thiamine pyrophosphate enzyme N-terminal TPP-binding" evidence="14">
    <location>
        <begin position="6"/>
        <end position="108"/>
    </location>
</feature>
<dbReference type="Pfam" id="PF00205">
    <property type="entry name" value="TPP_enzyme_M"/>
    <property type="match status" value="1"/>
</dbReference>
<comment type="caution">
    <text evidence="15">The sequence shown here is derived from an EMBL/GenBank/DDBJ whole genome shotgun (WGS) entry which is preliminary data.</text>
</comment>
<dbReference type="InterPro" id="IPR012000">
    <property type="entry name" value="Thiamin_PyroP_enz_cen_dom"/>
</dbReference>
<comment type="cofactor">
    <cofactor evidence="2">
        <name>thiamine diphosphate</name>
        <dbReference type="ChEBI" id="CHEBI:58937"/>
    </cofactor>
</comment>
<proteinExistence type="inferred from homology"/>
<dbReference type="CDD" id="cd07038">
    <property type="entry name" value="TPP_PYR_PDC_IPDC_like"/>
    <property type="match status" value="1"/>
</dbReference>
<evidence type="ECO:0000256" key="1">
    <source>
        <dbReference type="ARBA" id="ARBA00001920"/>
    </source>
</evidence>
<evidence type="ECO:0000256" key="7">
    <source>
        <dbReference type="ARBA" id="ARBA00022793"/>
    </source>
</evidence>
<evidence type="ECO:0000256" key="4">
    <source>
        <dbReference type="ARBA" id="ARBA00007812"/>
    </source>
</evidence>
<evidence type="ECO:0000256" key="6">
    <source>
        <dbReference type="ARBA" id="ARBA00022723"/>
    </source>
</evidence>
<gene>
    <name evidence="15" type="ORF">ACFP1Z_19680</name>
</gene>
<keyword evidence="8" id="KW-0460">Magnesium</keyword>
<evidence type="ECO:0000256" key="8">
    <source>
        <dbReference type="ARBA" id="ARBA00022842"/>
    </source>
</evidence>
<dbReference type="InterPro" id="IPR029061">
    <property type="entry name" value="THDP-binding"/>
</dbReference>
<keyword evidence="10" id="KW-0456">Lyase</keyword>
<evidence type="ECO:0000256" key="5">
    <source>
        <dbReference type="ARBA" id="ARBA00020054"/>
    </source>
</evidence>
<dbReference type="InterPro" id="IPR047214">
    <property type="entry name" value="TPP_PDC_IPDC"/>
</dbReference>
<dbReference type="PANTHER" id="PTHR43452:SF30">
    <property type="entry name" value="PYRUVATE DECARBOXYLASE ISOZYME 1-RELATED"/>
    <property type="match status" value="1"/>
</dbReference>